<dbReference type="Pfam" id="PF12937">
    <property type="entry name" value="F-box-like"/>
    <property type="match status" value="1"/>
</dbReference>
<dbReference type="Proteomes" id="UP001175211">
    <property type="component" value="Unassembled WGS sequence"/>
</dbReference>
<dbReference type="RefSeq" id="XP_060325119.1">
    <property type="nucleotide sequence ID" value="XM_060465270.1"/>
</dbReference>
<feature type="domain" description="F-box" evidence="1">
    <location>
        <begin position="43"/>
        <end position="82"/>
    </location>
</feature>
<organism evidence="2 3">
    <name type="scientific">Armillaria tabescens</name>
    <name type="common">Ringless honey mushroom</name>
    <name type="synonym">Agaricus tabescens</name>
    <dbReference type="NCBI Taxonomy" id="1929756"/>
    <lineage>
        <taxon>Eukaryota</taxon>
        <taxon>Fungi</taxon>
        <taxon>Dikarya</taxon>
        <taxon>Basidiomycota</taxon>
        <taxon>Agaricomycotina</taxon>
        <taxon>Agaricomycetes</taxon>
        <taxon>Agaricomycetidae</taxon>
        <taxon>Agaricales</taxon>
        <taxon>Marasmiineae</taxon>
        <taxon>Physalacriaceae</taxon>
        <taxon>Desarmillaria</taxon>
    </lineage>
</organism>
<evidence type="ECO:0000313" key="3">
    <source>
        <dbReference type="Proteomes" id="UP001175211"/>
    </source>
</evidence>
<dbReference type="Gene3D" id="1.20.1280.50">
    <property type="match status" value="1"/>
</dbReference>
<dbReference type="PROSITE" id="PS50181">
    <property type="entry name" value="FBOX"/>
    <property type="match status" value="1"/>
</dbReference>
<dbReference type="AlphaFoldDB" id="A0AA39JNH0"/>
<dbReference type="GeneID" id="85348818"/>
<proteinExistence type="predicted"/>
<accession>A0AA39JNH0</accession>
<reference evidence="2" key="1">
    <citation type="submission" date="2023-06" db="EMBL/GenBank/DDBJ databases">
        <authorList>
            <consortium name="Lawrence Berkeley National Laboratory"/>
            <person name="Ahrendt S."/>
            <person name="Sahu N."/>
            <person name="Indic B."/>
            <person name="Wong-Bajracharya J."/>
            <person name="Merenyi Z."/>
            <person name="Ke H.-M."/>
            <person name="Monk M."/>
            <person name="Kocsube S."/>
            <person name="Drula E."/>
            <person name="Lipzen A."/>
            <person name="Balint B."/>
            <person name="Henrissat B."/>
            <person name="Andreopoulos B."/>
            <person name="Martin F.M."/>
            <person name="Harder C.B."/>
            <person name="Rigling D."/>
            <person name="Ford K.L."/>
            <person name="Foster G.D."/>
            <person name="Pangilinan J."/>
            <person name="Papanicolaou A."/>
            <person name="Barry K."/>
            <person name="LaButti K."/>
            <person name="Viragh M."/>
            <person name="Koriabine M."/>
            <person name="Yan M."/>
            <person name="Riley R."/>
            <person name="Champramary S."/>
            <person name="Plett K.L."/>
            <person name="Tsai I.J."/>
            <person name="Slot J."/>
            <person name="Sipos G."/>
            <person name="Plett J."/>
            <person name="Nagy L.G."/>
            <person name="Grigoriev I.V."/>
        </authorList>
    </citation>
    <scope>NUCLEOTIDE SEQUENCE</scope>
    <source>
        <strain evidence="2">CCBAS 213</strain>
    </source>
</reference>
<dbReference type="InterPro" id="IPR036047">
    <property type="entry name" value="F-box-like_dom_sf"/>
</dbReference>
<evidence type="ECO:0000313" key="2">
    <source>
        <dbReference type="EMBL" id="KAK0444549.1"/>
    </source>
</evidence>
<gene>
    <name evidence="2" type="ORF">EV420DRAFT_1002452</name>
</gene>
<protein>
    <recommendedName>
        <fullName evidence="1">F-box domain-containing protein</fullName>
    </recommendedName>
</protein>
<dbReference type="EMBL" id="JAUEPS010000054">
    <property type="protein sequence ID" value="KAK0444549.1"/>
    <property type="molecule type" value="Genomic_DNA"/>
</dbReference>
<dbReference type="SUPFAM" id="SSF81383">
    <property type="entry name" value="F-box domain"/>
    <property type="match status" value="1"/>
</dbReference>
<keyword evidence="3" id="KW-1185">Reference proteome</keyword>
<sequence length="563" mass="64273">MLIMILLDPSSPISIMLLSDIVQPLVSRLKGSKRSRLIHALPPEILLEHIFPLLPLHNLLALRSVDKRFFYITHDFVVWRRMFKRSHLPLPLIHPPFQYTPARDHHVERAFIRACSLEKNWRIEPCILKAYILETPGDKVLEVALLPGGKYLVASMADVKNYQYYLAVFDADETPETRNNLLAKIILPSRAYQLRARFMHYQGEQRIIVFYVRRGFPSGALYSQDPSTLSYDVNDLEHPLSYDCVCTSVALGSLAYLSDPDKDNTSTSFREHAKSLPSPFQWNSTVCFGEIRPERSYLCQYLGAPCAAVCHRNRVVVINFNTQRTTHIICPDIGPNPRMLALRMLPDQAHILVVRADAHGGSIELYPIPQVSVQHTTFPLQQRITRLSTSGIDAAYISDMYMPKNANGTPWTNSPPCITPPISIYLTHFDGVIGTFNLQLHQNIKTESMEYNLYEGTTLRTVRIPPAGRPNVLPGAYRPVVYYTDWFDRTEAPKISSWWRGYNRANMDYAEGLFKAPQATHYPPREWEALYSLTQNYLKEELENGAQSLSWDEGSGRMCISSL</sequence>
<dbReference type="InterPro" id="IPR001810">
    <property type="entry name" value="F-box_dom"/>
</dbReference>
<comment type="caution">
    <text evidence="2">The sequence shown here is derived from an EMBL/GenBank/DDBJ whole genome shotgun (WGS) entry which is preliminary data.</text>
</comment>
<name>A0AA39JNH0_ARMTA</name>
<evidence type="ECO:0000259" key="1">
    <source>
        <dbReference type="PROSITE" id="PS50181"/>
    </source>
</evidence>